<evidence type="ECO:0000313" key="13">
    <source>
        <dbReference type="EMBL" id="MBX0304797.1"/>
    </source>
</evidence>
<dbReference type="EC" id="2.5.1.42" evidence="12"/>
<comment type="catalytic activity">
    <reaction evidence="12">
        <text>sn-3-O-(geranylgeranyl)glycerol 1-phosphate + (2E,6E,10E)-geranylgeranyl diphosphate = 2,3-bis-O-(geranylgeranyl)-sn-glycerol 1-phosphate + diphosphate</text>
        <dbReference type="Rhea" id="RHEA:18109"/>
        <dbReference type="ChEBI" id="CHEBI:33019"/>
        <dbReference type="ChEBI" id="CHEBI:57677"/>
        <dbReference type="ChEBI" id="CHEBI:58756"/>
        <dbReference type="ChEBI" id="CHEBI:58837"/>
        <dbReference type="EC" id="2.5.1.42"/>
    </reaction>
</comment>
<dbReference type="GO" id="GO:0005886">
    <property type="term" value="C:plasma membrane"/>
    <property type="evidence" value="ECO:0007669"/>
    <property type="project" value="UniProtKB-SubCell"/>
</dbReference>
<dbReference type="NCBIfam" id="NF009521">
    <property type="entry name" value="PRK12882.1"/>
    <property type="match status" value="1"/>
</dbReference>
<comment type="cofactor">
    <cofactor evidence="12">
        <name>Mg(2+)</name>
        <dbReference type="ChEBI" id="CHEBI:18420"/>
    </cofactor>
</comment>
<evidence type="ECO:0000256" key="10">
    <source>
        <dbReference type="ARBA" id="ARBA00023209"/>
    </source>
</evidence>
<dbReference type="PANTHER" id="PTHR42723">
    <property type="entry name" value="CHLOROPHYLL SYNTHASE"/>
    <property type="match status" value="1"/>
</dbReference>
<evidence type="ECO:0000256" key="12">
    <source>
        <dbReference type="HAMAP-Rule" id="MF_01286"/>
    </source>
</evidence>
<keyword evidence="14" id="KW-1185">Reference proteome</keyword>
<keyword evidence="9 12" id="KW-0472">Membrane</keyword>
<dbReference type="InterPro" id="IPR050475">
    <property type="entry name" value="Prenyltransferase_related"/>
</dbReference>
<comment type="function">
    <text evidence="12">Prenyltransferase that catalyzes the transfer of the geranylgeranyl moiety of geranylgeranyl diphosphate (GGPP) to the C2 hydroxyl of (S)-3-O-geranylgeranylglyceryl phosphate (GGGP). This reaction is the second ether-bond-formation step in the biosynthesis of archaeal membrane lipids.</text>
</comment>
<dbReference type="CDD" id="cd13961">
    <property type="entry name" value="PT_UbiA_DGGGPS"/>
    <property type="match status" value="1"/>
</dbReference>
<evidence type="ECO:0000256" key="6">
    <source>
        <dbReference type="ARBA" id="ARBA00022842"/>
    </source>
</evidence>
<evidence type="ECO:0000256" key="8">
    <source>
        <dbReference type="ARBA" id="ARBA00023098"/>
    </source>
</evidence>
<evidence type="ECO:0000256" key="7">
    <source>
        <dbReference type="ARBA" id="ARBA00022989"/>
    </source>
</evidence>
<dbReference type="UniPathway" id="UPA00940"/>
<keyword evidence="2 12" id="KW-1003">Cell membrane</keyword>
<evidence type="ECO:0000256" key="2">
    <source>
        <dbReference type="ARBA" id="ARBA00022475"/>
    </source>
</evidence>
<evidence type="ECO:0000256" key="11">
    <source>
        <dbReference type="ARBA" id="ARBA00023264"/>
    </source>
</evidence>
<evidence type="ECO:0000256" key="3">
    <source>
        <dbReference type="ARBA" id="ARBA00022516"/>
    </source>
</evidence>
<organism evidence="13 14">
    <name type="scientific">Haloarcula salinisoli</name>
    <dbReference type="NCBI Taxonomy" id="2487746"/>
    <lineage>
        <taxon>Archaea</taxon>
        <taxon>Methanobacteriati</taxon>
        <taxon>Methanobacteriota</taxon>
        <taxon>Stenosarchaea group</taxon>
        <taxon>Halobacteria</taxon>
        <taxon>Halobacteriales</taxon>
        <taxon>Haloarculaceae</taxon>
        <taxon>Haloarcula</taxon>
    </lineage>
</organism>
<dbReference type="Gene3D" id="1.20.120.1780">
    <property type="entry name" value="UbiA prenyltransferase"/>
    <property type="match status" value="1"/>
</dbReference>
<feature type="transmembrane region" description="Helical" evidence="12">
    <location>
        <begin position="229"/>
        <end position="248"/>
    </location>
</feature>
<comment type="caution">
    <text evidence="13">The sequence shown here is derived from an EMBL/GenBank/DDBJ whole genome shotgun (WGS) entry which is preliminary data.</text>
</comment>
<keyword evidence="10 12" id="KW-0594">Phospholipid biosynthesis</keyword>
<keyword evidence="4 12" id="KW-0808">Transferase</keyword>
<dbReference type="GO" id="GO:0000287">
    <property type="term" value="F:magnesium ion binding"/>
    <property type="evidence" value="ECO:0007669"/>
    <property type="project" value="UniProtKB-UniRule"/>
</dbReference>
<dbReference type="GO" id="GO:0047295">
    <property type="term" value="F:geranylgeranylglycerol-phosphate geranylgeranyltransferase activity"/>
    <property type="evidence" value="ECO:0007669"/>
    <property type="project" value="UniProtKB-UniRule"/>
</dbReference>
<accession>A0A8J8C8Z8</accession>
<feature type="transmembrane region" description="Helical" evidence="12">
    <location>
        <begin position="283"/>
        <end position="303"/>
    </location>
</feature>
<dbReference type="Proteomes" id="UP000783863">
    <property type="component" value="Unassembled WGS sequence"/>
</dbReference>
<evidence type="ECO:0000256" key="5">
    <source>
        <dbReference type="ARBA" id="ARBA00022692"/>
    </source>
</evidence>
<evidence type="ECO:0000256" key="9">
    <source>
        <dbReference type="ARBA" id="ARBA00023136"/>
    </source>
</evidence>
<dbReference type="InterPro" id="IPR044878">
    <property type="entry name" value="UbiA_sf"/>
</dbReference>
<dbReference type="PANTHER" id="PTHR42723:SF1">
    <property type="entry name" value="CHLOROPHYLL SYNTHASE, CHLOROPLASTIC"/>
    <property type="match status" value="1"/>
</dbReference>
<evidence type="ECO:0000256" key="1">
    <source>
        <dbReference type="ARBA" id="ARBA00004651"/>
    </source>
</evidence>
<feature type="transmembrane region" description="Helical" evidence="12">
    <location>
        <begin position="113"/>
        <end position="134"/>
    </location>
</feature>
<dbReference type="EMBL" id="RKLQ01000002">
    <property type="protein sequence ID" value="MBX0304797.1"/>
    <property type="molecule type" value="Genomic_DNA"/>
</dbReference>
<evidence type="ECO:0000313" key="14">
    <source>
        <dbReference type="Proteomes" id="UP000783863"/>
    </source>
</evidence>
<dbReference type="RefSeq" id="WP_220588995.1">
    <property type="nucleotide sequence ID" value="NZ_RKLQ01000002.1"/>
</dbReference>
<comment type="similarity">
    <text evidence="12">Belongs to the UbiA prenyltransferase family. DGGGP synthase subfamily.</text>
</comment>
<name>A0A8J8C8Z8_9EURY</name>
<keyword evidence="3 12" id="KW-0444">Lipid biosynthesis</keyword>
<comment type="pathway">
    <text evidence="12">Membrane lipid metabolism; glycerophospholipid metabolism.</text>
</comment>
<keyword evidence="5 12" id="KW-0812">Transmembrane</keyword>
<dbReference type="Gene3D" id="1.10.357.140">
    <property type="entry name" value="UbiA prenyltransferase"/>
    <property type="match status" value="1"/>
</dbReference>
<keyword evidence="7 12" id="KW-1133">Transmembrane helix</keyword>
<protein>
    <recommendedName>
        <fullName evidence="12">Digeranylgeranylglyceryl phosphate synthase</fullName>
        <shortName evidence="12">DGGGP synthase</shortName>
        <shortName evidence="12">DGGGPS</shortName>
        <ecNumber evidence="12">2.5.1.42</ecNumber>
    </recommendedName>
    <alternativeName>
        <fullName evidence="12">(S)-2,3-di-O-geranylgeranylglyceryl phosphate synthase</fullName>
    </alternativeName>
    <alternativeName>
        <fullName evidence="12">Geranylgeranylglycerol-phosphate geranylgeranyltransferase</fullName>
    </alternativeName>
</protein>
<evidence type="ECO:0000256" key="4">
    <source>
        <dbReference type="ARBA" id="ARBA00022679"/>
    </source>
</evidence>
<dbReference type="Pfam" id="PF01040">
    <property type="entry name" value="UbiA"/>
    <property type="match status" value="1"/>
</dbReference>
<feature type="transmembrane region" description="Helical" evidence="12">
    <location>
        <begin position="172"/>
        <end position="194"/>
    </location>
</feature>
<proteinExistence type="inferred from homology"/>
<feature type="transmembrane region" description="Helical" evidence="12">
    <location>
        <begin position="254"/>
        <end position="276"/>
    </location>
</feature>
<keyword evidence="8 12" id="KW-0443">Lipid metabolism</keyword>
<sequence length="305" mass="31384">MSNSRGGVQTGWGTASSSDGLFTVLRQQLSDLGVYLEITRPGNVAFTGVLTVIGAFVAGGILTRPLAVCAAVVAATTVTAGGNTINDYFDRHIDAINRPDRPIPREAISARTALLYSLALFATGFVASLLLPLWGTVIVVGNALGLLAYTQVFKPLPGVGNALIAVVMPSNLLLGGAAVGDVAATMVLFALAAVATLSREIIKDVEDIDGDRQEGLRTLPIAIGESPSLWLGLASIVVAVAASVLPYLEGTFGTGYIVAVLPANVTMLAAASYAFVDPGSGQRWLKAGMVFAALAFVVGRGTLLL</sequence>
<keyword evidence="11 12" id="KW-1208">Phospholipid metabolism</keyword>
<dbReference type="AlphaFoldDB" id="A0A8J8C8Z8"/>
<dbReference type="GO" id="GO:0046474">
    <property type="term" value="P:glycerophospholipid biosynthetic process"/>
    <property type="evidence" value="ECO:0007669"/>
    <property type="project" value="UniProtKB-UniRule"/>
</dbReference>
<comment type="subcellular location">
    <subcellularLocation>
        <location evidence="1 12">Cell membrane</location>
        <topology evidence="1 12">Multi-pass membrane protein</topology>
    </subcellularLocation>
</comment>
<gene>
    <name evidence="13" type="ORF">EGD98_14070</name>
</gene>
<keyword evidence="6 12" id="KW-0460">Magnesium</keyword>
<dbReference type="InterPro" id="IPR023547">
    <property type="entry name" value="DGGGP_synth"/>
</dbReference>
<reference evidence="13" key="1">
    <citation type="submission" date="2021-06" db="EMBL/GenBank/DDBJ databases">
        <title>Halomicroarcula sp. F24A a new haloarchaeum isolated from saline soil.</title>
        <authorList>
            <person name="Duran-Viseras A."/>
            <person name="Sanchez-Porro C."/>
            <person name="Ventosa A."/>
        </authorList>
    </citation>
    <scope>NUCLEOTIDE SEQUENCE</scope>
    <source>
        <strain evidence="13">F24A</strain>
    </source>
</reference>
<dbReference type="InterPro" id="IPR000537">
    <property type="entry name" value="UbiA_prenyltransferase"/>
</dbReference>
<dbReference type="HAMAP" id="MF_01286">
    <property type="entry name" value="DGGGP_synth"/>
    <property type="match status" value="1"/>
</dbReference>